<evidence type="ECO:0000256" key="1">
    <source>
        <dbReference type="SAM" id="MobiDB-lite"/>
    </source>
</evidence>
<comment type="caution">
    <text evidence="2">The sequence shown here is derived from an EMBL/GenBank/DDBJ whole genome shotgun (WGS) entry which is preliminary data.</text>
</comment>
<reference evidence="2" key="1">
    <citation type="journal article" date="2023" name="Science">
        <title>Genome structures resolve the early diversification of teleost fishes.</title>
        <authorList>
            <person name="Parey E."/>
            <person name="Louis A."/>
            <person name="Montfort J."/>
            <person name="Bouchez O."/>
            <person name="Roques C."/>
            <person name="Iampietro C."/>
            <person name="Lluch J."/>
            <person name="Castinel A."/>
            <person name="Donnadieu C."/>
            <person name="Desvignes T."/>
            <person name="Floi Bucao C."/>
            <person name="Jouanno E."/>
            <person name="Wen M."/>
            <person name="Mejri S."/>
            <person name="Dirks R."/>
            <person name="Jansen H."/>
            <person name="Henkel C."/>
            <person name="Chen W.J."/>
            <person name="Zahm M."/>
            <person name="Cabau C."/>
            <person name="Klopp C."/>
            <person name="Thompson A.W."/>
            <person name="Robinson-Rechavi M."/>
            <person name="Braasch I."/>
            <person name="Lecointre G."/>
            <person name="Bobe J."/>
            <person name="Postlethwait J.H."/>
            <person name="Berthelot C."/>
            <person name="Roest Crollius H."/>
            <person name="Guiguen Y."/>
        </authorList>
    </citation>
    <scope>NUCLEOTIDE SEQUENCE</scope>
    <source>
        <strain evidence="2">NC1722</strain>
    </source>
</reference>
<dbReference type="EMBL" id="JAINUG010000027">
    <property type="protein sequence ID" value="KAJ8410200.1"/>
    <property type="molecule type" value="Genomic_DNA"/>
</dbReference>
<evidence type="ECO:0000313" key="3">
    <source>
        <dbReference type="Proteomes" id="UP001221898"/>
    </source>
</evidence>
<keyword evidence="3" id="KW-1185">Reference proteome</keyword>
<organism evidence="2 3">
    <name type="scientific">Aldrovandia affinis</name>
    <dbReference type="NCBI Taxonomy" id="143900"/>
    <lineage>
        <taxon>Eukaryota</taxon>
        <taxon>Metazoa</taxon>
        <taxon>Chordata</taxon>
        <taxon>Craniata</taxon>
        <taxon>Vertebrata</taxon>
        <taxon>Euteleostomi</taxon>
        <taxon>Actinopterygii</taxon>
        <taxon>Neopterygii</taxon>
        <taxon>Teleostei</taxon>
        <taxon>Notacanthiformes</taxon>
        <taxon>Halosauridae</taxon>
        <taxon>Aldrovandia</taxon>
    </lineage>
</organism>
<dbReference type="AlphaFoldDB" id="A0AAD7SWZ1"/>
<gene>
    <name evidence="2" type="ORF">AAFF_G00201810</name>
</gene>
<protein>
    <submittedName>
        <fullName evidence="2">Uncharacterized protein</fullName>
    </submittedName>
</protein>
<name>A0AAD7SWZ1_9TELE</name>
<feature type="region of interest" description="Disordered" evidence="1">
    <location>
        <begin position="104"/>
        <end position="125"/>
    </location>
</feature>
<proteinExistence type="predicted"/>
<dbReference type="Proteomes" id="UP001221898">
    <property type="component" value="Unassembled WGS sequence"/>
</dbReference>
<sequence>MTSSAKPLSVLCSAGPEAMSAVPSLRDDRGVQKHAASHFSRCTFSPRDIWFVLKKTRATTTGQSRCWRKRRHPEAVADGGKVANLYAGACDDLRRSRHLLQGTELCGSGRETTTPRGERVSPPLA</sequence>
<accession>A0AAD7SWZ1</accession>
<evidence type="ECO:0000313" key="2">
    <source>
        <dbReference type="EMBL" id="KAJ8410200.1"/>
    </source>
</evidence>